<proteinExistence type="predicted"/>
<reference evidence="4 5" key="1">
    <citation type="submission" date="2023-08" db="EMBL/GenBank/DDBJ databases">
        <title>Black Yeasts Isolated from many extreme environments.</title>
        <authorList>
            <person name="Coleine C."/>
            <person name="Stajich J.E."/>
            <person name="Selbmann L."/>
        </authorList>
    </citation>
    <scope>NUCLEOTIDE SEQUENCE [LARGE SCALE GENOMIC DNA]</scope>
    <source>
        <strain evidence="4 5">CCFEE 5792</strain>
    </source>
</reference>
<keyword evidence="5" id="KW-1185">Reference proteome</keyword>
<dbReference type="EMBL" id="JAVRRD010000013">
    <property type="protein sequence ID" value="KAK5052723.1"/>
    <property type="molecule type" value="Genomic_DNA"/>
</dbReference>
<dbReference type="InterPro" id="IPR005151">
    <property type="entry name" value="Tail-specific_protease"/>
</dbReference>
<evidence type="ECO:0008006" key="6">
    <source>
        <dbReference type="Google" id="ProtNLM"/>
    </source>
</evidence>
<feature type="domain" description="Tail specific protease" evidence="2">
    <location>
        <begin position="190"/>
        <end position="376"/>
    </location>
</feature>
<evidence type="ECO:0000256" key="1">
    <source>
        <dbReference type="SAM" id="MobiDB-lite"/>
    </source>
</evidence>
<feature type="domain" description="CPAF-like PDZ" evidence="3">
    <location>
        <begin position="20"/>
        <end position="100"/>
    </location>
</feature>
<dbReference type="Proteomes" id="UP001358417">
    <property type="component" value="Unassembled WGS sequence"/>
</dbReference>
<dbReference type="InterPro" id="IPR052766">
    <property type="entry name" value="S41A_metabolite_peptidase"/>
</dbReference>
<evidence type="ECO:0000313" key="5">
    <source>
        <dbReference type="Proteomes" id="UP001358417"/>
    </source>
</evidence>
<protein>
    <recommendedName>
        <fullName evidence="6">Tail specific protease domain-containing protein</fullName>
    </recommendedName>
</protein>
<evidence type="ECO:0000313" key="4">
    <source>
        <dbReference type="EMBL" id="KAK5052723.1"/>
    </source>
</evidence>
<sequence>MIHREDDRYYLEEGSPTRLKQDSEYSAISRINGVDVLEYLERQSLADSFQDPDSLYNALLFGPYNNFLLPTFYPGAETVIDFVNGTTQIYPIVAFVRENLTDIGSANDIYEKFCIPPDESEEATSSSRKASVLAPRLTRRVLESQQNPFPNEYDPSGAIQGFWGGDISDQVAILGIYGFSPDTDETESFFQETLRNILQQSTQNGTDKLIIDLRGNGGGTVFLALDTLVQLFPDTTPDTSSNLRASAAMSALIQSSSTNTTLAQDQNTTTDLDETEVLGEYNNSLFAWQLILKPDGSLFKDIDDYYGPYSFGPGHFTAKFQQNYTNNDRNILDPSKFDMTIANPEARRPFAPENMVILTDGTCASACSILVENLKNKFGIMSITIGGRAQYTPMQTVGGVKGSRLFPAAFFDEVTPLYNNMVQEDESLADPIFDSWTTLASRRFKDLRVNGMNAFRIGDPTNTPIHFIYEASDCRIWWTPEMLVDQTVLWNRVAEIAFDRPHGSIMSSEWCVSGSTGDPTSISGGLKRGEIGPQTPPKEVFPRYAGWIINGTITTDEELPEHDSYGPGTISDGSSSSSSGQPTDSAALQDFRDYCSEYTGDAWLIVLMCAAVN</sequence>
<name>A0AAV9N9W6_9EURO</name>
<dbReference type="GO" id="GO:0008236">
    <property type="term" value="F:serine-type peptidase activity"/>
    <property type="evidence" value="ECO:0007669"/>
    <property type="project" value="InterPro"/>
</dbReference>
<dbReference type="RefSeq" id="XP_064706423.1">
    <property type="nucleotide sequence ID" value="XM_064846198.1"/>
</dbReference>
<dbReference type="InterPro" id="IPR056186">
    <property type="entry name" value="PDZ_CPAF-rel"/>
</dbReference>
<dbReference type="AlphaFoldDB" id="A0AAV9N9W6"/>
<dbReference type="PANTHER" id="PTHR37049:SF4">
    <property type="entry name" value="RHODANESE DOMAIN-CONTAINING PROTEIN"/>
    <property type="match status" value="1"/>
</dbReference>
<dbReference type="GeneID" id="89970796"/>
<dbReference type="PANTHER" id="PTHR37049">
    <property type="entry name" value="PEPTIDASE S41 FAMILY PROTEIN"/>
    <property type="match status" value="1"/>
</dbReference>
<dbReference type="InterPro" id="IPR029045">
    <property type="entry name" value="ClpP/crotonase-like_dom_sf"/>
</dbReference>
<feature type="compositionally biased region" description="Low complexity" evidence="1">
    <location>
        <begin position="566"/>
        <end position="585"/>
    </location>
</feature>
<dbReference type="SUPFAM" id="SSF52096">
    <property type="entry name" value="ClpP/crotonase"/>
    <property type="match status" value="1"/>
</dbReference>
<evidence type="ECO:0000259" key="3">
    <source>
        <dbReference type="Pfam" id="PF23658"/>
    </source>
</evidence>
<evidence type="ECO:0000259" key="2">
    <source>
        <dbReference type="Pfam" id="PF03572"/>
    </source>
</evidence>
<accession>A0AAV9N9W6</accession>
<feature type="region of interest" description="Disordered" evidence="1">
    <location>
        <begin position="557"/>
        <end position="585"/>
    </location>
</feature>
<dbReference type="GO" id="GO:0006508">
    <property type="term" value="P:proteolysis"/>
    <property type="evidence" value="ECO:0007669"/>
    <property type="project" value="InterPro"/>
</dbReference>
<organism evidence="4 5">
    <name type="scientific">Exophiala bonariae</name>
    <dbReference type="NCBI Taxonomy" id="1690606"/>
    <lineage>
        <taxon>Eukaryota</taxon>
        <taxon>Fungi</taxon>
        <taxon>Dikarya</taxon>
        <taxon>Ascomycota</taxon>
        <taxon>Pezizomycotina</taxon>
        <taxon>Eurotiomycetes</taxon>
        <taxon>Chaetothyriomycetidae</taxon>
        <taxon>Chaetothyriales</taxon>
        <taxon>Herpotrichiellaceae</taxon>
        <taxon>Exophiala</taxon>
    </lineage>
</organism>
<comment type="caution">
    <text evidence="4">The sequence shown here is derived from an EMBL/GenBank/DDBJ whole genome shotgun (WGS) entry which is preliminary data.</text>
</comment>
<dbReference type="Gene3D" id="3.90.226.10">
    <property type="entry name" value="2-enoyl-CoA Hydratase, Chain A, domain 1"/>
    <property type="match status" value="1"/>
</dbReference>
<gene>
    <name evidence="4" type="ORF">LTR84_002589</name>
</gene>
<dbReference type="Pfam" id="PF03572">
    <property type="entry name" value="Peptidase_S41"/>
    <property type="match status" value="1"/>
</dbReference>
<dbReference type="Pfam" id="PF23658">
    <property type="entry name" value="PDZ_CPAF_rel"/>
    <property type="match status" value="1"/>
</dbReference>